<dbReference type="Proteomes" id="UP000255355">
    <property type="component" value="Unassembled WGS sequence"/>
</dbReference>
<feature type="transmembrane region" description="Helical" evidence="1">
    <location>
        <begin position="324"/>
        <end position="345"/>
    </location>
</feature>
<name>A0A370H3W3_9NOCA</name>
<dbReference type="OrthoDB" id="4530197at2"/>
<keyword evidence="3" id="KW-1185">Reference proteome</keyword>
<dbReference type="RefSeq" id="WP_068018350.1">
    <property type="nucleotide sequence ID" value="NZ_QQAZ01000005.1"/>
</dbReference>
<dbReference type="Gene3D" id="1.20.1250.20">
    <property type="entry name" value="MFS general substrate transporter like domains"/>
    <property type="match status" value="1"/>
</dbReference>
<keyword evidence="1" id="KW-1133">Transmembrane helix</keyword>
<dbReference type="SUPFAM" id="SSF103473">
    <property type="entry name" value="MFS general substrate transporter"/>
    <property type="match status" value="1"/>
</dbReference>
<accession>A0A370H3W3</accession>
<evidence type="ECO:0000313" key="2">
    <source>
        <dbReference type="EMBL" id="RDI50843.1"/>
    </source>
</evidence>
<evidence type="ECO:0000256" key="1">
    <source>
        <dbReference type="SAM" id="Phobius"/>
    </source>
</evidence>
<comment type="caution">
    <text evidence="2">The sequence shown here is derived from an EMBL/GenBank/DDBJ whole genome shotgun (WGS) entry which is preliminary data.</text>
</comment>
<proteinExistence type="predicted"/>
<feature type="transmembrane region" description="Helical" evidence="1">
    <location>
        <begin position="224"/>
        <end position="246"/>
    </location>
</feature>
<gene>
    <name evidence="2" type="ORF">DFR68_105320</name>
</gene>
<organism evidence="2 3">
    <name type="scientific">Nocardia mexicana</name>
    <dbReference type="NCBI Taxonomy" id="279262"/>
    <lineage>
        <taxon>Bacteria</taxon>
        <taxon>Bacillati</taxon>
        <taxon>Actinomycetota</taxon>
        <taxon>Actinomycetes</taxon>
        <taxon>Mycobacteriales</taxon>
        <taxon>Nocardiaceae</taxon>
        <taxon>Nocardia</taxon>
    </lineage>
</organism>
<keyword evidence="1" id="KW-0812">Transmembrane</keyword>
<protein>
    <recommendedName>
        <fullName evidence="4">MFS transporter</fullName>
    </recommendedName>
</protein>
<evidence type="ECO:0000313" key="3">
    <source>
        <dbReference type="Proteomes" id="UP000255355"/>
    </source>
</evidence>
<dbReference type="AlphaFoldDB" id="A0A370H3W3"/>
<evidence type="ECO:0008006" key="4">
    <source>
        <dbReference type="Google" id="ProtNLM"/>
    </source>
</evidence>
<feature type="transmembrane region" description="Helical" evidence="1">
    <location>
        <begin position="89"/>
        <end position="115"/>
    </location>
</feature>
<keyword evidence="1" id="KW-0472">Membrane</keyword>
<sequence>MRAAAPSALFVLIMAQPNLATGMMPYYRHAWALAPLLITVIFAAYLFALTPTLSVLGTPPSRAGWWWRIGVGAACGVGADLAMALAHSAWLACLARICAGLSVGLVTGSLAGLILERRGERGRTAMASATVFGSALGTIAAAAIAQYLPAPGVTVYIVHAVALGIATLSVLTDRAPQPTAATASTRDIPPLAPESPVAGYLSGIAAWVSAGLVVALLPSYGADLLGTTNLAVLALPVTLYLVSAWVAQRVFGPNALPAEPVSAQLIIITGVAVAAVVSWVPNLVLLLCGGVIAGCGQGIAYRSGLRIVSAATPPDGHARAASRYATVAYLCAAVATLGFGAIATAGSMRDAVLAAAAALVAVVVATVLVRRRATMRAAHIESIRETSTIA</sequence>
<dbReference type="InterPro" id="IPR036259">
    <property type="entry name" value="MFS_trans_sf"/>
</dbReference>
<reference evidence="2 3" key="1">
    <citation type="submission" date="2018-07" db="EMBL/GenBank/DDBJ databases">
        <title>Genomic Encyclopedia of Type Strains, Phase IV (KMG-IV): sequencing the most valuable type-strain genomes for metagenomic binning, comparative biology and taxonomic classification.</title>
        <authorList>
            <person name="Goeker M."/>
        </authorList>
    </citation>
    <scope>NUCLEOTIDE SEQUENCE [LARGE SCALE GENOMIC DNA]</scope>
    <source>
        <strain evidence="2 3">DSM 44952</strain>
    </source>
</reference>
<feature type="transmembrane region" description="Helical" evidence="1">
    <location>
        <begin position="65"/>
        <end position="83"/>
    </location>
</feature>
<feature type="transmembrane region" description="Helical" evidence="1">
    <location>
        <begin position="197"/>
        <end position="218"/>
    </location>
</feature>
<dbReference type="EMBL" id="QQAZ01000005">
    <property type="protein sequence ID" value="RDI50843.1"/>
    <property type="molecule type" value="Genomic_DNA"/>
</dbReference>
<feature type="transmembrane region" description="Helical" evidence="1">
    <location>
        <begin position="127"/>
        <end position="148"/>
    </location>
</feature>
<feature type="transmembrane region" description="Helical" evidence="1">
    <location>
        <begin position="154"/>
        <end position="176"/>
    </location>
</feature>
<feature type="transmembrane region" description="Helical" evidence="1">
    <location>
        <begin position="351"/>
        <end position="369"/>
    </location>
</feature>
<feature type="transmembrane region" description="Helical" evidence="1">
    <location>
        <begin position="258"/>
        <end position="277"/>
    </location>
</feature>
<feature type="transmembrane region" description="Helical" evidence="1">
    <location>
        <begin position="30"/>
        <end position="53"/>
    </location>
</feature>